<protein>
    <submittedName>
        <fullName evidence="2">Tetratricopeptide repeat protein</fullName>
    </submittedName>
</protein>
<dbReference type="RefSeq" id="WP_230755272.1">
    <property type="nucleotide sequence ID" value="NZ_JAINWA010000003.1"/>
</dbReference>
<name>A0AAE3EJ57_9SPIR</name>
<reference evidence="2" key="1">
    <citation type="submission" date="2021-08" db="EMBL/GenBank/DDBJ databases">
        <title>Comparative analyses of Brucepasteria parasyntrophica and Teretinema zuelzerae.</title>
        <authorList>
            <person name="Song Y."/>
            <person name="Brune A."/>
        </authorList>
    </citation>
    <scope>NUCLEOTIDE SEQUENCE</scope>
    <source>
        <strain evidence="2">DSM 1903</strain>
    </source>
</reference>
<organism evidence="2 3">
    <name type="scientific">Teretinema zuelzerae</name>
    <dbReference type="NCBI Taxonomy" id="156"/>
    <lineage>
        <taxon>Bacteria</taxon>
        <taxon>Pseudomonadati</taxon>
        <taxon>Spirochaetota</taxon>
        <taxon>Spirochaetia</taxon>
        <taxon>Spirochaetales</taxon>
        <taxon>Treponemataceae</taxon>
        <taxon>Teretinema</taxon>
    </lineage>
</organism>
<gene>
    <name evidence="2" type="ORF">K7J14_08560</name>
</gene>
<evidence type="ECO:0000313" key="2">
    <source>
        <dbReference type="EMBL" id="MCD1654753.1"/>
    </source>
</evidence>
<dbReference type="AlphaFoldDB" id="A0AAE3EJ57"/>
<keyword evidence="3" id="KW-1185">Reference proteome</keyword>
<dbReference type="SMART" id="SM00028">
    <property type="entry name" value="TPR"/>
    <property type="match status" value="2"/>
</dbReference>
<comment type="caution">
    <text evidence="2">The sequence shown here is derived from an EMBL/GenBank/DDBJ whole genome shotgun (WGS) entry which is preliminary data.</text>
</comment>
<feature type="repeat" description="TPR" evidence="1">
    <location>
        <begin position="70"/>
        <end position="103"/>
    </location>
</feature>
<accession>A0AAE3EJ57</accession>
<dbReference type="InterPro" id="IPR011990">
    <property type="entry name" value="TPR-like_helical_dom_sf"/>
</dbReference>
<evidence type="ECO:0000313" key="3">
    <source>
        <dbReference type="Proteomes" id="UP001198163"/>
    </source>
</evidence>
<dbReference type="PROSITE" id="PS50005">
    <property type="entry name" value="TPR"/>
    <property type="match status" value="1"/>
</dbReference>
<keyword evidence="1" id="KW-0802">TPR repeat</keyword>
<dbReference type="Gene3D" id="1.25.40.10">
    <property type="entry name" value="Tetratricopeptide repeat domain"/>
    <property type="match status" value="1"/>
</dbReference>
<proteinExistence type="predicted"/>
<sequence>MPLTILQKAKKLFDQKKYSQVISLLEPNILQYRESFQFYLYLGLSCLHTGDAGGASSYFQRARQIKMRDPDLLTAQAALFLRRGETDQAVEYYLDALEYDPDHALAKKALQFIRKKGDKETFLNMAETGKITAFYPKPRRTSLHPAAVAAPLAVFILCASIFGIKAVSLSVGQETRADLSSISLQAIDLKNSVEAGGSYRYILTEKQVVQAFENSQRYFQSYRDNQAQVEINRILNSNASIAVRTKARLLMEYLSEPGFDTLKDNFSYATVIQDAYLYQDCWIRWKGMAANVSAPDDRFGFNFLVGYDTRSALEGIVPVSFDKPVFLDPSRPFELLAKIRIENGSLSLLGGGIYQSVSP</sequence>
<dbReference type="EMBL" id="JAINWA010000003">
    <property type="protein sequence ID" value="MCD1654753.1"/>
    <property type="molecule type" value="Genomic_DNA"/>
</dbReference>
<dbReference type="SUPFAM" id="SSF48452">
    <property type="entry name" value="TPR-like"/>
    <property type="match status" value="1"/>
</dbReference>
<dbReference type="Proteomes" id="UP001198163">
    <property type="component" value="Unassembled WGS sequence"/>
</dbReference>
<dbReference type="InterPro" id="IPR019734">
    <property type="entry name" value="TPR_rpt"/>
</dbReference>
<evidence type="ECO:0000256" key="1">
    <source>
        <dbReference type="PROSITE-ProRule" id="PRU00339"/>
    </source>
</evidence>